<dbReference type="Gene3D" id="1.10.260.40">
    <property type="entry name" value="lambda repressor-like DNA-binding domains"/>
    <property type="match status" value="1"/>
</dbReference>
<dbReference type="CDD" id="cd00093">
    <property type="entry name" value="HTH_XRE"/>
    <property type="match status" value="1"/>
</dbReference>
<evidence type="ECO:0000313" key="4">
    <source>
        <dbReference type="Proteomes" id="UP000680638"/>
    </source>
</evidence>
<keyword evidence="1" id="KW-0175">Coiled coil</keyword>
<protein>
    <recommendedName>
        <fullName evidence="2">HTH cro/C1-type domain-containing protein</fullName>
    </recommendedName>
</protein>
<evidence type="ECO:0000313" key="3">
    <source>
        <dbReference type="EMBL" id="GIO70148.1"/>
    </source>
</evidence>
<sequence length="196" mass="23092">MNGIDFGSYLKTLRKTKKIPSKDLSVRVGKAVTYVSQLERGLIKKPDFETCFNLLKELNVNENEIERILAYYNILSPERIKAELEVSLKRSELEQQEIESDPEGFAERRLAEILEKRVTSKKGELIALNNQFHKMINLLIEKDTFRAERVLRNLSKLTAEVEFFDFFCSLFDYNYTYLTNDERKEILDYIRGLFDE</sequence>
<reference evidence="3 4" key="1">
    <citation type="submission" date="2021-03" db="EMBL/GenBank/DDBJ databases">
        <title>Antimicrobial resistance genes in bacteria isolated from Japanese honey, and their potential for conferring macrolide and lincosamide resistance in the American foulbrood pathogen Paenibacillus larvae.</title>
        <authorList>
            <person name="Okamoto M."/>
            <person name="Kumagai M."/>
            <person name="Kanamori H."/>
            <person name="Takamatsu D."/>
        </authorList>
    </citation>
    <scope>NUCLEOTIDE SEQUENCE [LARGE SCALE GENOMIC DNA]</scope>
    <source>
        <strain evidence="3 4">J21TS3</strain>
    </source>
</reference>
<feature type="domain" description="HTH cro/C1-type" evidence="2">
    <location>
        <begin position="10"/>
        <end position="65"/>
    </location>
</feature>
<dbReference type="InterPro" id="IPR001387">
    <property type="entry name" value="Cro/C1-type_HTH"/>
</dbReference>
<proteinExistence type="predicted"/>
<dbReference type="PROSITE" id="PS50943">
    <property type="entry name" value="HTH_CROC1"/>
    <property type="match status" value="1"/>
</dbReference>
<dbReference type="SMART" id="SM00530">
    <property type="entry name" value="HTH_XRE"/>
    <property type="match status" value="1"/>
</dbReference>
<dbReference type="Proteomes" id="UP000680638">
    <property type="component" value="Unassembled WGS sequence"/>
</dbReference>
<evidence type="ECO:0000259" key="2">
    <source>
        <dbReference type="PROSITE" id="PS50943"/>
    </source>
</evidence>
<dbReference type="InterPro" id="IPR010982">
    <property type="entry name" value="Lambda_DNA-bd_dom_sf"/>
</dbReference>
<comment type="caution">
    <text evidence="3">The sequence shown here is derived from an EMBL/GenBank/DDBJ whole genome shotgun (WGS) entry which is preliminary data.</text>
</comment>
<dbReference type="SUPFAM" id="SSF47413">
    <property type="entry name" value="lambda repressor-like DNA-binding domains"/>
    <property type="match status" value="1"/>
</dbReference>
<name>A0ABQ4M3Y1_9BACL</name>
<organism evidence="3 4">
    <name type="scientific">Paenibacillus cookii</name>
    <dbReference type="NCBI Taxonomy" id="157839"/>
    <lineage>
        <taxon>Bacteria</taxon>
        <taxon>Bacillati</taxon>
        <taxon>Bacillota</taxon>
        <taxon>Bacilli</taxon>
        <taxon>Bacillales</taxon>
        <taxon>Paenibacillaceae</taxon>
        <taxon>Paenibacillus</taxon>
    </lineage>
</organism>
<dbReference type="Pfam" id="PF01381">
    <property type="entry name" value="HTH_3"/>
    <property type="match status" value="1"/>
</dbReference>
<dbReference type="EMBL" id="BORW01000048">
    <property type="protein sequence ID" value="GIO70148.1"/>
    <property type="molecule type" value="Genomic_DNA"/>
</dbReference>
<accession>A0ABQ4M3Y1</accession>
<keyword evidence="4" id="KW-1185">Reference proteome</keyword>
<gene>
    <name evidence="3" type="ORF">J21TS3_49690</name>
</gene>
<evidence type="ECO:0000256" key="1">
    <source>
        <dbReference type="SAM" id="Coils"/>
    </source>
</evidence>
<feature type="coiled-coil region" evidence="1">
    <location>
        <begin position="81"/>
        <end position="131"/>
    </location>
</feature>
<dbReference type="RefSeq" id="WP_212952696.1">
    <property type="nucleotide sequence ID" value="NZ_BORW01000048.1"/>
</dbReference>